<dbReference type="Proteomes" id="UP000184164">
    <property type="component" value="Unassembled WGS sequence"/>
</dbReference>
<gene>
    <name evidence="1" type="ORF">SAMN05444274_101109</name>
</gene>
<organism evidence="1 2">
    <name type="scientific">Mariniphaga anaerophila</name>
    <dbReference type="NCBI Taxonomy" id="1484053"/>
    <lineage>
        <taxon>Bacteria</taxon>
        <taxon>Pseudomonadati</taxon>
        <taxon>Bacteroidota</taxon>
        <taxon>Bacteroidia</taxon>
        <taxon>Marinilabiliales</taxon>
        <taxon>Prolixibacteraceae</taxon>
        <taxon>Mariniphaga</taxon>
    </lineage>
</organism>
<evidence type="ECO:0000313" key="1">
    <source>
        <dbReference type="EMBL" id="SHE34423.1"/>
    </source>
</evidence>
<evidence type="ECO:0000313" key="2">
    <source>
        <dbReference type="Proteomes" id="UP000184164"/>
    </source>
</evidence>
<proteinExistence type="predicted"/>
<dbReference type="EMBL" id="FQUM01000001">
    <property type="protein sequence ID" value="SHE34423.1"/>
    <property type="molecule type" value="Genomic_DNA"/>
</dbReference>
<accession>A0A1M4SQ99</accession>
<keyword evidence="2" id="KW-1185">Reference proteome</keyword>
<dbReference type="AlphaFoldDB" id="A0A1M4SQ99"/>
<sequence>MRCKSINQISKNKSQITISNKTNVNFLISFDFLVFEFVLQQVNSVLVASFHHFIGPNARLYFANMGFAKEIHAQTRLPYSAADGQRQFAIQ</sequence>
<protein>
    <submittedName>
        <fullName evidence="1">Uncharacterized protein</fullName>
    </submittedName>
</protein>
<reference evidence="1 2" key="1">
    <citation type="submission" date="2016-11" db="EMBL/GenBank/DDBJ databases">
        <authorList>
            <person name="Jaros S."/>
            <person name="Januszkiewicz K."/>
            <person name="Wedrychowicz H."/>
        </authorList>
    </citation>
    <scope>NUCLEOTIDE SEQUENCE [LARGE SCALE GENOMIC DNA]</scope>
    <source>
        <strain evidence="1 2">DSM 26910</strain>
    </source>
</reference>
<name>A0A1M4SQ99_9BACT</name>